<evidence type="ECO:0000256" key="14">
    <source>
        <dbReference type="ARBA" id="ARBA00048988"/>
    </source>
</evidence>
<dbReference type="RefSeq" id="WP_223289136.1">
    <property type="nucleotide sequence ID" value="NZ_CP140255.1"/>
</dbReference>
<feature type="region of interest" description="Disordered" evidence="17">
    <location>
        <begin position="981"/>
        <end position="1008"/>
    </location>
</feature>
<dbReference type="NCBIfam" id="TIGR00609">
    <property type="entry name" value="recB"/>
    <property type="match status" value="1"/>
</dbReference>
<evidence type="ECO:0000313" key="20">
    <source>
        <dbReference type="EMBL" id="WQH11756.1"/>
    </source>
</evidence>
<evidence type="ECO:0000256" key="2">
    <source>
        <dbReference type="ARBA" id="ARBA00022723"/>
    </source>
</evidence>
<dbReference type="PROSITE" id="PS51198">
    <property type="entry name" value="UVRD_HELICASE_ATP_BIND"/>
    <property type="match status" value="1"/>
</dbReference>
<comment type="function">
    <text evidence="15">A helicase/nuclease that prepares dsDNA breaks (DSB) for recombinational DNA repair. Binds to DSBs and unwinds DNA via a highly rapid and processive ATP-dependent bidirectional helicase activity. Unwinds dsDNA until it encounters a Chi (crossover hotspot instigator) sequence from the 3' direction. Cuts ssDNA a few nucleotides 3' to the Chi site. The properties and activities of the enzyme are changed at Chi. The Chi-altered holoenzyme produces a long 3'-ssDNA overhang and facilitates RecA-binding to the ssDNA for homologous DNA recombination and repair. Holoenzyme degrades any linearized DNA that is unable to undergo homologous recombination. In the holoenzyme this subunit contributes ATPase, 3'-5' helicase, exonuclease activity and loads RecA onto ssDNA.</text>
</comment>
<feature type="active site" description="For nuclease activity" evidence="15">
    <location>
        <position position="1158"/>
    </location>
</feature>
<dbReference type="Gene3D" id="3.90.320.10">
    <property type="match status" value="1"/>
</dbReference>
<dbReference type="InterPro" id="IPR011604">
    <property type="entry name" value="PDDEXK-like_dom_sf"/>
</dbReference>
<feature type="domain" description="UvrD-like helicase C-terminal" evidence="19">
    <location>
        <begin position="541"/>
        <end position="808"/>
    </location>
</feature>
<comment type="miscellaneous">
    <text evidence="15">In the RecBCD complex, RecB has a slow 3'-5' helicase, an exonuclease activity and loads RecA onto ssDNA, RecD has a fast 5'-3' helicase activity, while RecC stimulates the ATPase and processivity of the RecB helicase and contributes to recognition of the Chi site.</text>
</comment>
<dbReference type="SUPFAM" id="SSF52980">
    <property type="entry name" value="Restriction endonuclease-like"/>
    <property type="match status" value="1"/>
</dbReference>
<dbReference type="EC" id="5.6.2.4" evidence="15"/>
<evidence type="ECO:0000256" key="6">
    <source>
        <dbReference type="ARBA" id="ARBA00022806"/>
    </source>
</evidence>
<comment type="catalytic activity">
    <reaction evidence="14 15">
        <text>ATP + H2O = ADP + phosphate + H(+)</text>
        <dbReference type="Rhea" id="RHEA:13065"/>
        <dbReference type="ChEBI" id="CHEBI:15377"/>
        <dbReference type="ChEBI" id="CHEBI:15378"/>
        <dbReference type="ChEBI" id="CHEBI:30616"/>
        <dbReference type="ChEBI" id="CHEBI:43474"/>
        <dbReference type="ChEBI" id="CHEBI:456216"/>
        <dbReference type="EC" id="5.6.2.4"/>
    </reaction>
</comment>
<dbReference type="Gene3D" id="3.40.50.300">
    <property type="entry name" value="P-loop containing nucleotide triphosphate hydrolases"/>
    <property type="match status" value="2"/>
</dbReference>
<evidence type="ECO:0000256" key="10">
    <source>
        <dbReference type="ARBA" id="ARBA00023125"/>
    </source>
</evidence>
<keyword evidence="1 15" id="KW-0540">Nuclease</keyword>
<comment type="catalytic activity">
    <reaction evidence="15">
        <text>Exonucleolytic cleavage (in the presence of ATP) in either 5'- to 3'- or 3'- to 5'-direction to yield 5'-phosphooligonucleotides.</text>
        <dbReference type="EC" id="3.1.11.5"/>
    </reaction>
</comment>
<dbReference type="Pfam" id="PF12705">
    <property type="entry name" value="PDDEXK_1"/>
    <property type="match status" value="1"/>
</dbReference>
<dbReference type="InterPro" id="IPR014017">
    <property type="entry name" value="DNA_helicase_UvrD-like_C"/>
</dbReference>
<dbReference type="InterPro" id="IPR011335">
    <property type="entry name" value="Restrct_endonuc-II-like"/>
</dbReference>
<dbReference type="InterPro" id="IPR000212">
    <property type="entry name" value="DNA_helicase_UvrD/REP"/>
</dbReference>
<keyword evidence="12 15" id="KW-0413">Isomerase</keyword>
<dbReference type="PROSITE" id="PS51217">
    <property type="entry name" value="UVRD_HELICASE_CTER"/>
    <property type="match status" value="1"/>
</dbReference>
<evidence type="ECO:0000256" key="4">
    <source>
        <dbReference type="ARBA" id="ARBA00022763"/>
    </source>
</evidence>
<evidence type="ECO:0000256" key="8">
    <source>
        <dbReference type="ARBA" id="ARBA00022840"/>
    </source>
</evidence>
<dbReference type="Pfam" id="PF13361">
    <property type="entry name" value="UvrD_C"/>
    <property type="match status" value="1"/>
</dbReference>
<dbReference type="EC" id="3.1.11.5" evidence="15"/>
<evidence type="ECO:0000256" key="17">
    <source>
        <dbReference type="SAM" id="MobiDB-lite"/>
    </source>
</evidence>
<evidence type="ECO:0000256" key="1">
    <source>
        <dbReference type="ARBA" id="ARBA00022722"/>
    </source>
</evidence>
<evidence type="ECO:0000259" key="19">
    <source>
        <dbReference type="PROSITE" id="PS51217"/>
    </source>
</evidence>
<dbReference type="HAMAP" id="MF_01485">
    <property type="entry name" value="RecB"/>
    <property type="match status" value="1"/>
</dbReference>
<dbReference type="InterPro" id="IPR027417">
    <property type="entry name" value="P-loop_NTPase"/>
</dbReference>
<evidence type="ECO:0000256" key="7">
    <source>
        <dbReference type="ARBA" id="ARBA00022839"/>
    </source>
</evidence>
<keyword evidence="8 15" id="KW-0067">ATP-binding</keyword>
<feature type="domain" description="UvrD-like helicase ATP-binding" evidence="18">
    <location>
        <begin position="13"/>
        <end position="500"/>
    </location>
</feature>
<dbReference type="Gene3D" id="1.10.486.10">
    <property type="entry name" value="PCRA, domain 4"/>
    <property type="match status" value="1"/>
</dbReference>
<feature type="binding site" evidence="15">
    <location>
        <position position="1028"/>
    </location>
    <ligand>
        <name>Mg(2+)</name>
        <dbReference type="ChEBI" id="CHEBI:18420"/>
    </ligand>
</feature>
<dbReference type="InterPro" id="IPR038726">
    <property type="entry name" value="PDDEXK_AddAB-type"/>
</dbReference>
<dbReference type="CDD" id="cd22352">
    <property type="entry name" value="RecB_C-like"/>
    <property type="match status" value="1"/>
</dbReference>
<reference evidence="20 21" key="1">
    <citation type="submission" date="2023-11" db="EMBL/GenBank/DDBJ databases">
        <title>MicrobeMod: A computational toolkit for identifying prokaryotic methylation and restriction-modification with nanopore sequencing.</title>
        <authorList>
            <person name="Crits-Christoph A."/>
            <person name="Kang S.C."/>
            <person name="Lee H."/>
            <person name="Ostrov N."/>
        </authorList>
    </citation>
    <scope>NUCLEOTIDE SEQUENCE [LARGE SCALE GENOMIC DNA]</scope>
    <source>
        <strain evidence="20 21">ATCC BAA-805</strain>
    </source>
</reference>
<dbReference type="Gene3D" id="1.10.3170.10">
    <property type="entry name" value="Recbcd, chain B, domain 2"/>
    <property type="match status" value="1"/>
</dbReference>
<evidence type="ECO:0000256" key="15">
    <source>
        <dbReference type="HAMAP-Rule" id="MF_01485"/>
    </source>
</evidence>
<keyword evidence="3 15" id="KW-0547">Nucleotide-binding</keyword>
<evidence type="ECO:0000259" key="18">
    <source>
        <dbReference type="PROSITE" id="PS51198"/>
    </source>
</evidence>
<keyword evidence="21" id="KW-1185">Reference proteome</keyword>
<keyword evidence="10 15" id="KW-0238">DNA-binding</keyword>
<evidence type="ECO:0000256" key="5">
    <source>
        <dbReference type="ARBA" id="ARBA00022801"/>
    </source>
</evidence>
<protein>
    <recommendedName>
        <fullName evidence="15">RecBCD enzyme subunit RecB</fullName>
        <ecNumber evidence="15">3.1.11.5</ecNumber>
        <ecNumber evidence="15">5.6.2.4</ecNumber>
    </recommendedName>
    <alternativeName>
        <fullName evidence="15">DNA 3'-5' helicase subunit RecB</fullName>
    </alternativeName>
    <alternativeName>
        <fullName evidence="15">Exonuclease V subunit RecB</fullName>
        <shortName evidence="15">ExoV subunit RecB</shortName>
    </alternativeName>
    <alternativeName>
        <fullName evidence="15">Helicase/nuclease RecBCD subunit RecB</fullName>
    </alternativeName>
</protein>
<keyword evidence="7 15" id="KW-0269">Exonuclease</keyword>
<dbReference type="GO" id="GO:0008854">
    <property type="term" value="F:exodeoxyribonuclease V activity"/>
    <property type="evidence" value="ECO:0007669"/>
    <property type="project" value="UniProtKB-EC"/>
</dbReference>
<evidence type="ECO:0000256" key="9">
    <source>
        <dbReference type="ARBA" id="ARBA00022842"/>
    </source>
</evidence>
<comment type="domain">
    <text evidence="15">The C-terminal domain has nuclease activity and interacts with RecD. It interacts with RecA, facilitating its loading onto ssDNA.</text>
</comment>
<keyword evidence="6 15" id="KW-0347">Helicase</keyword>
<dbReference type="Pfam" id="PF00580">
    <property type="entry name" value="UvrD-helicase"/>
    <property type="match status" value="1"/>
</dbReference>
<evidence type="ECO:0000256" key="12">
    <source>
        <dbReference type="ARBA" id="ARBA00023235"/>
    </source>
</evidence>
<comment type="domain">
    <text evidence="15">The N-terminal DNA-binding domain is a ssDNA-dependent ATPase and has ATP-dependent 3'-5' helicase function. This domain interacts with RecC.</text>
</comment>
<organism evidence="20 21">
    <name type="scientific">Vreelandella neptunia</name>
    <dbReference type="NCBI Taxonomy" id="115551"/>
    <lineage>
        <taxon>Bacteria</taxon>
        <taxon>Pseudomonadati</taxon>
        <taxon>Pseudomonadota</taxon>
        <taxon>Gammaproteobacteria</taxon>
        <taxon>Oceanospirillales</taxon>
        <taxon>Halomonadaceae</taxon>
        <taxon>Vreelandella</taxon>
    </lineage>
</organism>
<evidence type="ECO:0000256" key="13">
    <source>
        <dbReference type="ARBA" id="ARBA00034617"/>
    </source>
</evidence>
<evidence type="ECO:0000256" key="16">
    <source>
        <dbReference type="PROSITE-ProRule" id="PRU00560"/>
    </source>
</evidence>
<evidence type="ECO:0000256" key="3">
    <source>
        <dbReference type="ARBA" id="ARBA00022741"/>
    </source>
</evidence>
<dbReference type="PANTHER" id="PTHR11070">
    <property type="entry name" value="UVRD / RECB / PCRA DNA HELICASE FAMILY MEMBER"/>
    <property type="match status" value="1"/>
</dbReference>
<keyword evidence="2 15" id="KW-0479">Metal-binding</keyword>
<accession>A0ABZ0YK50</accession>
<keyword evidence="11 15" id="KW-0234">DNA repair</keyword>
<feature type="region of interest" description="Nuclease activity, interacts with RecD and RecA" evidence="15">
    <location>
        <begin position="968"/>
        <end position="1257"/>
    </location>
</feature>
<name>A0ABZ0YK50_9GAMM</name>
<dbReference type="InterPro" id="IPR004586">
    <property type="entry name" value="RecB"/>
</dbReference>
<feature type="binding site" evidence="15">
    <location>
        <position position="1158"/>
    </location>
    <ligand>
        <name>Mg(2+)</name>
        <dbReference type="ChEBI" id="CHEBI:18420"/>
    </ligand>
</feature>
<dbReference type="InterPro" id="IPR014016">
    <property type="entry name" value="UvrD-like_ATP-bd"/>
</dbReference>
<comment type="similarity">
    <text evidence="15">Belongs to the helicase family. UvrD subfamily.</text>
</comment>
<dbReference type="SUPFAM" id="SSF52540">
    <property type="entry name" value="P-loop containing nucleoside triphosphate hydrolases"/>
    <property type="match status" value="1"/>
</dbReference>
<comment type="catalytic activity">
    <reaction evidence="13 15">
        <text>Couples ATP hydrolysis with the unwinding of duplex DNA by translocating in the 3'-5' direction.</text>
        <dbReference type="EC" id="5.6.2.4"/>
    </reaction>
</comment>
<dbReference type="EMBL" id="CP140255">
    <property type="protein sequence ID" value="WQH11756.1"/>
    <property type="molecule type" value="Genomic_DNA"/>
</dbReference>
<dbReference type="PANTHER" id="PTHR11070:SF23">
    <property type="entry name" value="RECBCD ENZYME SUBUNIT RECB"/>
    <property type="match status" value="1"/>
</dbReference>
<keyword evidence="4 15" id="KW-0227">DNA damage</keyword>
<comment type="subunit">
    <text evidence="15">Heterotrimer of RecB, RecC and RecD. All subunits contribute to DNA-binding. Interacts with RecA.</text>
</comment>
<evidence type="ECO:0000256" key="11">
    <source>
        <dbReference type="ARBA" id="ARBA00023204"/>
    </source>
</evidence>
<sequence>MPPSTTSSSSAASQSSSRPLALALPLRGSQLIEASAGTGKTFTIALLYVRLVLGHGQPDDDSHPQVNGFHMPLVPPDILVVTFTEAASQELKDRIRARLVQAAEAFRPHNESEDLSQSDPLLAELRNDYPRATWPHCARRLEVAAEWMDDAAISTIHSWAQRMLKEHAFDSGKLFQQEVVKDLAEMTQEAVFDYWRTRVYPLSESLAAAMVALFASPFQLHKALRPLLQRRDATLCLGGEPLQAGDIQAQLNALIERREERQRAVAKARNTYLKDANAIHQALRDLRGQLNGNTFRDKKDDAKFDSWLEELAAWGRGELNLDDTSFVPKLATSRFKLNRGATPPTFELHSTLEEWLSIDTSVNEQAQTLKPHVLADAREWVSTRLAEQLAQRAQMGFDDMIQGLDKALSGDGGETLANRLRGQFPIAMIDEFQDTDPAQYRIFDAIYRLSDNDQASSLILIGDPKQAIYGFRGGDIYTYLDARRATSPRHHTLATNFRSSEAVVASVNQLFRHAEDTFPRGAFRFAVEGGESDNPMPFHFVEANGRAESLLLNGNPSPALTTWLVGDDDEPINTERYLEQAARHCANQIATWLNQASHDEAGFQQADKPFKPLKASDIAILVRDRKEAAAIRDALSARDLASVYLSDRDSVFATPEASDLWRWLKAIAEPDVVSTLRTALATPTLGLSLYQLDNLQRDEMAWEATQERFAGYRTRWQQRGVLPALRQLMHDYQVPERLLANAKGERRLTNLLHLAEWAQNASDALDGDHALIRLLGEQIDEPGGDEQILRLESDAELIQVVTIFKSKGLEYPIVALPFICSFKEINGKWGTPLFHSDDGRPLLELSQKKDEAKASFEAANDERLSEEMRLLYVALTRARHATFIGLAPLKVGNSKTAQLDKSGIGYLLAGGAKIADLSAVKAAWQTHTKACPGITQATADSDDVLYQPPVGTQALKSALAANHRAFTPWWIASYSSLQQKGANAPETPQAEVESEEHQPVRPAPLTGTPEVATLHAFPRGPNPGTFLHGVLETLANEGFNLAERDSLVIARMKQGCIVRGWETHAPVLEAGITAWLNTPLAAQGHDGPTLSSLTHYRAEPDFWFATANAKTPVLDKLVKQTLFPGESRPSLGFQQLNGLMKGFIDLLAEYNGQYYVIDWKSNWLGPNDSAYTQDVLMRAALDKRYDMQLSVYLLALHRHLRQTLPNYDYDRDVGGAMLVFLRGIHAPSRGVLNIKPPRTFIERLDAMMAGASDKEVS</sequence>
<feature type="binding site" evidence="16">
    <location>
        <begin position="34"/>
        <end position="41"/>
    </location>
    <ligand>
        <name>ATP</name>
        <dbReference type="ChEBI" id="CHEBI:30616"/>
    </ligand>
</feature>
<feature type="binding site" evidence="15">
    <location>
        <position position="1145"/>
    </location>
    <ligand>
        <name>Mg(2+)</name>
        <dbReference type="ChEBI" id="CHEBI:18420"/>
    </ligand>
</feature>
<evidence type="ECO:0000313" key="21">
    <source>
        <dbReference type="Proteomes" id="UP001324794"/>
    </source>
</evidence>
<keyword evidence="5 15" id="KW-0378">Hydrolase</keyword>
<feature type="region of interest" description="DNA-binding and helicase activity, interacts with RecC" evidence="15">
    <location>
        <begin position="1"/>
        <end position="952"/>
    </location>
</feature>
<proteinExistence type="inferred from homology"/>
<gene>
    <name evidence="15 20" type="primary">recB</name>
    <name evidence="20" type="ORF">SR894_16570</name>
</gene>
<dbReference type="Proteomes" id="UP001324794">
    <property type="component" value="Chromosome"/>
</dbReference>
<keyword evidence="9 15" id="KW-0460">Magnesium</keyword>
<comment type="cofactor">
    <cofactor evidence="15">
        <name>Mg(2+)</name>
        <dbReference type="ChEBI" id="CHEBI:18420"/>
    </cofactor>
    <text evidence="15">Binds 1 Mg(2+) ion per subunit.</text>
</comment>